<evidence type="ECO:0000313" key="2">
    <source>
        <dbReference type="EMBL" id="QXH36437.1"/>
    </source>
</evidence>
<sequence length="149" mass="16373">MNAQQPALLVTIPSDSHSWNMVFMEFLLSEGNYQVNNMGPNTPMSDVVDWLTQHPCDLVVVSTVNGHGYLEGVELAQRIRDESRYAGALCIGGKICTENDAATLERYSHTLVQAGFDAVFDDSDKNNFDRFQALLDSTAPSQDLARSGS</sequence>
<evidence type="ECO:0000259" key="1">
    <source>
        <dbReference type="PROSITE" id="PS51332"/>
    </source>
</evidence>
<dbReference type="PROSITE" id="PS51332">
    <property type="entry name" value="B12_BINDING"/>
    <property type="match status" value="1"/>
</dbReference>
<accession>A0ABX8MCW8</accession>
<gene>
    <name evidence="2" type="ORF">KSS95_06295</name>
</gene>
<keyword evidence="3" id="KW-1185">Reference proteome</keyword>
<name>A0ABX8MCW8_9PSED</name>
<organism evidence="2 3">
    <name type="scientific">Pseudomonas muyukensis</name>
    <dbReference type="NCBI Taxonomy" id="2842357"/>
    <lineage>
        <taxon>Bacteria</taxon>
        <taxon>Pseudomonadati</taxon>
        <taxon>Pseudomonadota</taxon>
        <taxon>Gammaproteobacteria</taxon>
        <taxon>Pseudomonadales</taxon>
        <taxon>Pseudomonadaceae</taxon>
        <taxon>Pseudomonas</taxon>
    </lineage>
</organism>
<protein>
    <recommendedName>
        <fullName evidence="1">B12-binding domain-containing protein</fullName>
    </recommendedName>
</protein>
<reference evidence="2" key="1">
    <citation type="journal article" date="2021" name="Microorganisms">
        <title>The Ever-Expanding Pseudomonas Genus: Description of 43 New Species and Partition of the Pseudomonas putida Group.</title>
        <authorList>
            <person name="Girard L."/>
            <person name="Lood C."/>
            <person name="Hofte M."/>
            <person name="Vandamme P."/>
            <person name="Rokni-Zadeh H."/>
            <person name="van Noort V."/>
            <person name="Lavigne R."/>
            <person name="De Mot R."/>
        </authorList>
    </citation>
    <scope>NUCLEOTIDE SEQUENCE</scope>
    <source>
        <strain evidence="2">COW39</strain>
    </source>
</reference>
<dbReference type="RefSeq" id="WP_217852589.1">
    <property type="nucleotide sequence ID" value="NZ_CP077073.1"/>
</dbReference>
<evidence type="ECO:0000313" key="3">
    <source>
        <dbReference type="Proteomes" id="UP001047646"/>
    </source>
</evidence>
<feature type="domain" description="B12-binding" evidence="1">
    <location>
        <begin position="4"/>
        <end position="145"/>
    </location>
</feature>
<dbReference type="Proteomes" id="UP001047646">
    <property type="component" value="Chromosome"/>
</dbReference>
<dbReference type="InterPro" id="IPR006158">
    <property type="entry name" value="Cobalamin-bd"/>
</dbReference>
<dbReference type="EMBL" id="CP077073">
    <property type="protein sequence ID" value="QXH36437.1"/>
    <property type="molecule type" value="Genomic_DNA"/>
</dbReference>
<proteinExistence type="predicted"/>